<gene>
    <name evidence="1" type="ORF">BRAFLDRAFT_100071</name>
</gene>
<reference evidence="1" key="1">
    <citation type="journal article" date="2008" name="Nature">
        <title>The amphioxus genome and the evolution of the chordate karyotype.</title>
        <authorList>
            <consortium name="US DOE Joint Genome Institute (JGI-PGF)"/>
            <person name="Putnam N.H."/>
            <person name="Butts T."/>
            <person name="Ferrier D.E.K."/>
            <person name="Furlong R.F."/>
            <person name="Hellsten U."/>
            <person name="Kawashima T."/>
            <person name="Robinson-Rechavi M."/>
            <person name="Shoguchi E."/>
            <person name="Terry A."/>
            <person name="Yu J.-K."/>
            <person name="Benito-Gutierrez E.L."/>
            <person name="Dubchak I."/>
            <person name="Garcia-Fernandez J."/>
            <person name="Gibson-Brown J.J."/>
            <person name="Grigoriev I.V."/>
            <person name="Horton A.C."/>
            <person name="de Jong P.J."/>
            <person name="Jurka J."/>
            <person name="Kapitonov V.V."/>
            <person name="Kohara Y."/>
            <person name="Kuroki Y."/>
            <person name="Lindquist E."/>
            <person name="Lucas S."/>
            <person name="Osoegawa K."/>
            <person name="Pennacchio L.A."/>
            <person name="Salamov A.A."/>
            <person name="Satou Y."/>
            <person name="Sauka-Spengler T."/>
            <person name="Schmutz J."/>
            <person name="Shin-I T."/>
            <person name="Toyoda A."/>
            <person name="Bronner-Fraser M."/>
            <person name="Fujiyama A."/>
            <person name="Holland L.Z."/>
            <person name="Holland P.W.H."/>
            <person name="Satoh N."/>
            <person name="Rokhsar D.S."/>
        </authorList>
    </citation>
    <scope>NUCLEOTIDE SEQUENCE [LARGE SCALE GENOMIC DNA]</scope>
    <source>
        <strain evidence="1">S238N-H82</strain>
        <tissue evidence="1">Testes</tissue>
    </source>
</reference>
<dbReference type="STRING" id="7739.C3XUR6"/>
<dbReference type="EMBL" id="GG666466">
    <property type="protein sequence ID" value="EEN68265.1"/>
    <property type="molecule type" value="Genomic_DNA"/>
</dbReference>
<protein>
    <submittedName>
        <fullName evidence="1">Uncharacterized protein</fullName>
    </submittedName>
</protein>
<dbReference type="InParanoid" id="C3XUR6"/>
<accession>C3XUR6</accession>
<dbReference type="InterPro" id="IPR011990">
    <property type="entry name" value="TPR-like_helical_dom_sf"/>
</dbReference>
<sequence length="194" mass="22590">MLFSGFEDGVFEMSSMQPPDSQNLRYCLTRIRKNDDTRRLSYTSLYSRSLTNVRLPNEPEHFLYLLERCLQLQQGVFYEDNVSFVSVLERALDVCIEMGEWQNALEYAERLGRILRVYLQTDIGLGLLYKKKGLIQLELGRTAEAKESLSTAKRLLTVTHGWRHDLVQHIRNVLTDLQADEESTLNHENNFSEL</sequence>
<proteinExistence type="predicted"/>
<dbReference type="AlphaFoldDB" id="C3XUR6"/>
<dbReference type="Gene3D" id="1.25.40.10">
    <property type="entry name" value="Tetratricopeptide repeat domain"/>
    <property type="match status" value="1"/>
</dbReference>
<name>C3XUR6_BRAFL</name>
<dbReference type="Gene3D" id="1.25.40.970">
    <property type="match status" value="1"/>
</dbReference>
<dbReference type="SUPFAM" id="SSF48452">
    <property type="entry name" value="TPR-like"/>
    <property type="match status" value="1"/>
</dbReference>
<evidence type="ECO:0000313" key="1">
    <source>
        <dbReference type="EMBL" id="EEN68265.1"/>
    </source>
</evidence>
<organism>
    <name type="scientific">Branchiostoma floridae</name>
    <name type="common">Florida lancelet</name>
    <name type="synonym">Amphioxus</name>
    <dbReference type="NCBI Taxonomy" id="7739"/>
    <lineage>
        <taxon>Eukaryota</taxon>
        <taxon>Metazoa</taxon>
        <taxon>Chordata</taxon>
        <taxon>Cephalochordata</taxon>
        <taxon>Leptocardii</taxon>
        <taxon>Amphioxiformes</taxon>
        <taxon>Branchiostomatidae</taxon>
        <taxon>Branchiostoma</taxon>
    </lineage>
</organism>